<keyword evidence="3" id="KW-1185">Reference proteome</keyword>
<dbReference type="EMBL" id="CP116942">
    <property type="protein sequence ID" value="WCO66537.1"/>
    <property type="molecule type" value="Genomic_DNA"/>
</dbReference>
<sequence>MDPEVEEVVDGDVTWRFDVGFLTSRWTCVWGQGCQGILPERAPELQQGCCSVGAELDGPEEGARLSAYAAMVDPELFQHHAEAERGGIFGDERRLSTRVVDGACIFLNRPGFEGGAGCALHLAALDADEPPLEWKPSVCWQLPVKVDWAPGADEGTEVATVRRWTRADWDEEGDEMAWCCTEEPEPYVGERPVVESLGEELEAVVGTPVYVELRRRLTGR</sequence>
<evidence type="ECO:0000256" key="1">
    <source>
        <dbReference type="ARBA" id="ARBA00093770"/>
    </source>
</evidence>
<name>A0AAE9Y535_9ACTN</name>
<organism evidence="2 3">
    <name type="scientific">Iamia majanohamensis</name>
    <dbReference type="NCBI Taxonomy" id="467976"/>
    <lineage>
        <taxon>Bacteria</taxon>
        <taxon>Bacillati</taxon>
        <taxon>Actinomycetota</taxon>
        <taxon>Acidimicrobiia</taxon>
        <taxon>Acidimicrobiales</taxon>
        <taxon>Iamiaceae</taxon>
        <taxon>Iamia</taxon>
    </lineage>
</organism>
<proteinExistence type="inferred from homology"/>
<dbReference type="AlphaFoldDB" id="A0AAE9Y535"/>
<dbReference type="InterPro" id="IPR021458">
    <property type="entry name" value="Rv0495c"/>
</dbReference>
<protein>
    <recommendedName>
        <fullName evidence="4">DUF3109 family protein</fullName>
    </recommendedName>
</protein>
<evidence type="ECO:0000313" key="3">
    <source>
        <dbReference type="Proteomes" id="UP001216390"/>
    </source>
</evidence>
<dbReference type="KEGG" id="ima:PO878_18730"/>
<gene>
    <name evidence="2" type="ORF">PO878_18730</name>
</gene>
<comment type="similarity">
    <text evidence="1">Belongs to the Rv0495c family.</text>
</comment>
<evidence type="ECO:0000313" key="2">
    <source>
        <dbReference type="EMBL" id="WCO66537.1"/>
    </source>
</evidence>
<reference evidence="2" key="1">
    <citation type="submission" date="2023-01" db="EMBL/GenBank/DDBJ databases">
        <title>The diversity of Class Acidimicrobiia in South China Sea sediment environments and the proposal of Iamia marina sp. nov., a novel species of the genus Iamia.</title>
        <authorList>
            <person name="He Y."/>
            <person name="Tian X."/>
        </authorList>
    </citation>
    <scope>NUCLEOTIDE SEQUENCE</scope>
    <source>
        <strain evidence="2">DSM 19957</strain>
    </source>
</reference>
<dbReference type="Proteomes" id="UP001216390">
    <property type="component" value="Chromosome"/>
</dbReference>
<accession>A0AAE9Y535</accession>
<dbReference type="RefSeq" id="WP_272736060.1">
    <property type="nucleotide sequence ID" value="NZ_CP116942.1"/>
</dbReference>
<dbReference type="Pfam" id="PF11307">
    <property type="entry name" value="DUF3109"/>
    <property type="match status" value="1"/>
</dbReference>
<evidence type="ECO:0008006" key="4">
    <source>
        <dbReference type="Google" id="ProtNLM"/>
    </source>
</evidence>